<dbReference type="RefSeq" id="WP_232106679.1">
    <property type="nucleotide sequence ID" value="NZ_CP036266.1"/>
</dbReference>
<accession>A0A517PW70</accession>
<organism evidence="3 4">
    <name type="scientific">Gimesia chilikensis</name>
    <dbReference type="NCBI Taxonomy" id="2605989"/>
    <lineage>
        <taxon>Bacteria</taxon>
        <taxon>Pseudomonadati</taxon>
        <taxon>Planctomycetota</taxon>
        <taxon>Planctomycetia</taxon>
        <taxon>Planctomycetales</taxon>
        <taxon>Planctomycetaceae</taxon>
        <taxon>Gimesia</taxon>
    </lineage>
</organism>
<dbReference type="PANTHER" id="PTHR43751:SF2">
    <property type="entry name" value="SULFATASE N-TERMINAL DOMAIN-CONTAINING PROTEIN"/>
    <property type="match status" value="1"/>
</dbReference>
<feature type="signal peptide" evidence="1">
    <location>
        <begin position="1"/>
        <end position="24"/>
    </location>
</feature>
<dbReference type="PANTHER" id="PTHR43751">
    <property type="entry name" value="SULFATASE"/>
    <property type="match status" value="1"/>
</dbReference>
<evidence type="ECO:0000313" key="3">
    <source>
        <dbReference type="EMBL" id="QDT23618.1"/>
    </source>
</evidence>
<dbReference type="EMBL" id="CP036266">
    <property type="protein sequence ID" value="QDT23618.1"/>
    <property type="molecule type" value="Genomic_DNA"/>
</dbReference>
<dbReference type="Gene3D" id="3.40.720.10">
    <property type="entry name" value="Alkaline Phosphatase, subunit A"/>
    <property type="match status" value="1"/>
</dbReference>
<dbReference type="EC" id="3.1.6.1" evidence="3"/>
<dbReference type="GO" id="GO:0004065">
    <property type="term" value="F:arylsulfatase activity"/>
    <property type="evidence" value="ECO:0007669"/>
    <property type="project" value="UniProtKB-EC"/>
</dbReference>
<dbReference type="Gene3D" id="3.30.1120.10">
    <property type="match status" value="1"/>
</dbReference>
<dbReference type="Pfam" id="PF00884">
    <property type="entry name" value="Sulfatase"/>
    <property type="match status" value="1"/>
</dbReference>
<dbReference type="InterPro" id="IPR000917">
    <property type="entry name" value="Sulfatase_N"/>
</dbReference>
<evidence type="ECO:0000256" key="1">
    <source>
        <dbReference type="SAM" id="SignalP"/>
    </source>
</evidence>
<reference evidence="3 4" key="1">
    <citation type="submission" date="2019-02" db="EMBL/GenBank/DDBJ databases">
        <title>Deep-cultivation of Planctomycetes and their phenomic and genomic characterization uncovers novel biology.</title>
        <authorList>
            <person name="Wiegand S."/>
            <person name="Jogler M."/>
            <person name="Boedeker C."/>
            <person name="Pinto D."/>
            <person name="Vollmers J."/>
            <person name="Rivas-Marin E."/>
            <person name="Kohn T."/>
            <person name="Peeters S.H."/>
            <person name="Heuer A."/>
            <person name="Rast P."/>
            <person name="Oberbeckmann S."/>
            <person name="Bunk B."/>
            <person name="Jeske O."/>
            <person name="Meyerdierks A."/>
            <person name="Storesund J.E."/>
            <person name="Kallscheuer N."/>
            <person name="Luecker S."/>
            <person name="Lage O.M."/>
            <person name="Pohl T."/>
            <person name="Merkel B.J."/>
            <person name="Hornburger P."/>
            <person name="Mueller R.-W."/>
            <person name="Bruemmer F."/>
            <person name="Labrenz M."/>
            <person name="Spormann A.M."/>
            <person name="Op den Camp H."/>
            <person name="Overmann J."/>
            <person name="Amann R."/>
            <person name="Jetten M.S.M."/>
            <person name="Mascher T."/>
            <person name="Medema M.H."/>
            <person name="Devos D.P."/>
            <person name="Kaster A.-K."/>
            <person name="Ovreas L."/>
            <person name="Rohde M."/>
            <person name="Galperin M.Y."/>
            <person name="Jogler C."/>
        </authorList>
    </citation>
    <scope>NUCLEOTIDE SEQUENCE [LARGE SCALE GENOMIC DNA]</scope>
    <source>
        <strain evidence="3 4">HG66A1</strain>
    </source>
</reference>
<evidence type="ECO:0000313" key="4">
    <source>
        <dbReference type="Proteomes" id="UP000320421"/>
    </source>
</evidence>
<dbReference type="CDD" id="cd16142">
    <property type="entry name" value="ARS_like"/>
    <property type="match status" value="1"/>
</dbReference>
<name>A0A517PW70_9PLAN</name>
<keyword evidence="4" id="KW-1185">Reference proteome</keyword>
<dbReference type="SUPFAM" id="SSF53649">
    <property type="entry name" value="Alkaline phosphatase-like"/>
    <property type="match status" value="1"/>
</dbReference>
<dbReference type="InterPro" id="IPR017850">
    <property type="entry name" value="Alkaline_phosphatase_core_sf"/>
</dbReference>
<dbReference type="InterPro" id="IPR052701">
    <property type="entry name" value="GAG_Ulvan_Degrading_Sulfatases"/>
</dbReference>
<dbReference type="AlphaFoldDB" id="A0A517PW70"/>
<sequence length="523" mass="59071" precursor="true">MKSLCRWGSMALLICATLVTQTFAQQNSSSRKKPNILVIFGDDIGQTNVSAYTMGLVGYRTPNIDRIAREGVIFTDYYAEQSCTAGRSTFITGQCSYRTGLSKVGLPGADLGLQAEDPTLAELLKPLGYATGQFGKNHLGDKDEFLPTNHGFDEFLGNLYHLNAEEEPENRNYPRDPEFRKKFGPRGVIKSSADGKIEDTGPLTKKRMETVDEETSSAAIDFIERQTKAEKPFFCWWNSTRMHFRTHVKEEHRDQPGLTARTEYADGMIEHDKQVGTLLKKLDELGIADNTIVIYTTDNGPHKNSWPDAGLSPFRNEKNSNWEGAFRVPCVIRWPGKIKAGTVSNEIVSGMDWLPTLMAAAGDSNIKEELLKGHRAGNKTYKVHLDGYNILPYLTGKEKKSPRRSFFYFNDDSQLVGLRFENWKLVFLEQRARGTLKVWAEPFTPLRLPLMFDLRADPYEQANITSNTYYDWLLDHAFLLVPAQQYAGNFLETFKEFPPRQKPASFNLDEVAKKLQEGTGGAQ</sequence>
<dbReference type="Proteomes" id="UP000320421">
    <property type="component" value="Chromosome"/>
</dbReference>
<protein>
    <submittedName>
        <fullName evidence="3">Arylsulfatase</fullName>
        <ecNumber evidence="3">3.1.6.1</ecNumber>
    </submittedName>
</protein>
<gene>
    <name evidence="3" type="primary">atsA_54</name>
    <name evidence="3" type="ORF">HG66A1_54400</name>
</gene>
<feature type="chain" id="PRO_5021735362" evidence="1">
    <location>
        <begin position="25"/>
        <end position="523"/>
    </location>
</feature>
<dbReference type="Pfam" id="PF14707">
    <property type="entry name" value="Sulfatase_C"/>
    <property type="match status" value="1"/>
</dbReference>
<evidence type="ECO:0000259" key="2">
    <source>
        <dbReference type="Pfam" id="PF00884"/>
    </source>
</evidence>
<feature type="domain" description="Sulfatase N-terminal" evidence="2">
    <location>
        <begin position="34"/>
        <end position="362"/>
    </location>
</feature>
<keyword evidence="3" id="KW-0378">Hydrolase</keyword>
<proteinExistence type="predicted"/>
<keyword evidence="1" id="KW-0732">Signal</keyword>